<dbReference type="GO" id="GO:0005829">
    <property type="term" value="C:cytosol"/>
    <property type="evidence" value="ECO:0007669"/>
    <property type="project" value="TreeGrafter"/>
</dbReference>
<evidence type="ECO:0000256" key="1">
    <source>
        <dbReference type="ARBA" id="ARBA00006252"/>
    </source>
</evidence>
<dbReference type="Pfam" id="PF02525">
    <property type="entry name" value="Flavodoxin_2"/>
    <property type="match status" value="1"/>
</dbReference>
<dbReference type="SUPFAM" id="SSF52218">
    <property type="entry name" value="Flavoproteins"/>
    <property type="match status" value="1"/>
</dbReference>
<evidence type="ECO:0000313" key="4">
    <source>
        <dbReference type="EMBL" id="RCW77568.1"/>
    </source>
</evidence>
<evidence type="ECO:0000259" key="3">
    <source>
        <dbReference type="Pfam" id="PF02525"/>
    </source>
</evidence>
<evidence type="ECO:0000256" key="2">
    <source>
        <dbReference type="ARBA" id="ARBA00023002"/>
    </source>
</evidence>
<gene>
    <name evidence="4" type="ORF">C7476_1457</name>
</gene>
<organism evidence="4 5">
    <name type="scientific">Phyllobacterium bourgognense</name>
    <dbReference type="NCBI Taxonomy" id="314236"/>
    <lineage>
        <taxon>Bacteria</taxon>
        <taxon>Pseudomonadati</taxon>
        <taxon>Pseudomonadota</taxon>
        <taxon>Alphaproteobacteria</taxon>
        <taxon>Hyphomicrobiales</taxon>
        <taxon>Phyllobacteriaceae</taxon>
        <taxon>Phyllobacterium</taxon>
    </lineage>
</organism>
<feature type="domain" description="Flavodoxin-like fold" evidence="3">
    <location>
        <begin position="7"/>
        <end position="140"/>
    </location>
</feature>
<comment type="caution">
    <text evidence="4">The sequence shown here is derived from an EMBL/GenBank/DDBJ whole genome shotgun (WGS) entry which is preliminary data.</text>
</comment>
<comment type="similarity">
    <text evidence="1">Belongs to the NAD(P)H dehydrogenase (quinone) family.</text>
</comment>
<dbReference type="PANTHER" id="PTHR10204">
    <property type="entry name" value="NAD P H OXIDOREDUCTASE-RELATED"/>
    <property type="match status" value="1"/>
</dbReference>
<name>A0A368YDS2_9HYPH</name>
<keyword evidence="2" id="KW-0560">Oxidoreductase</keyword>
<dbReference type="InterPro" id="IPR051545">
    <property type="entry name" value="NAD(P)H_dehydrogenase_qn"/>
</dbReference>
<dbReference type="Gene3D" id="3.40.50.360">
    <property type="match status" value="1"/>
</dbReference>
<protein>
    <submittedName>
        <fullName evidence="4">Putative NADPH-quinone reductase</fullName>
    </submittedName>
</protein>
<reference evidence="4 5" key="1">
    <citation type="submission" date="2018-07" db="EMBL/GenBank/DDBJ databases">
        <title>Genomic Encyclopedia of Type Strains, Phase III (KMG-III): the genomes of soil and plant-associated and newly described type strains.</title>
        <authorList>
            <person name="Whitman W."/>
        </authorList>
    </citation>
    <scope>NUCLEOTIDE SEQUENCE [LARGE SCALE GENOMIC DNA]</scope>
    <source>
        <strain evidence="4 5">31-25a</strain>
    </source>
</reference>
<proteinExistence type="inferred from homology"/>
<dbReference type="AlphaFoldDB" id="A0A368YDS2"/>
<dbReference type="InterPro" id="IPR029039">
    <property type="entry name" value="Flavoprotein-like_sf"/>
</dbReference>
<evidence type="ECO:0000313" key="5">
    <source>
        <dbReference type="Proteomes" id="UP000253324"/>
    </source>
</evidence>
<sequence>MHAKGKRFVVVLAHPLKNSLCAHLASLTASLITDAGHDLRIVDLYERDFDPRLTSSERRSYYAEHDASAVAEDAEALRTADVLVLIFPTWWFGPPAILKGWIDRVFAPGIAYDHTPDFGRMIPKLTQLQSCFAITTLGSPWWIDWFIMFRPVRRILSRAIIGTCAPKARFSMVSLYNAENIAAGKLATFERLLTQKLQILI</sequence>
<dbReference type="OrthoDB" id="9798454at2"/>
<dbReference type="EMBL" id="QPJM01000045">
    <property type="protein sequence ID" value="RCW77568.1"/>
    <property type="molecule type" value="Genomic_DNA"/>
</dbReference>
<dbReference type="PANTHER" id="PTHR10204:SF34">
    <property type="entry name" value="NAD(P)H DEHYDROGENASE [QUINONE] 1 ISOFORM 1"/>
    <property type="match status" value="1"/>
</dbReference>
<dbReference type="GO" id="GO:0003955">
    <property type="term" value="F:NAD(P)H dehydrogenase (quinone) activity"/>
    <property type="evidence" value="ECO:0007669"/>
    <property type="project" value="TreeGrafter"/>
</dbReference>
<keyword evidence="5" id="KW-1185">Reference proteome</keyword>
<accession>A0A368YDS2</accession>
<dbReference type="Proteomes" id="UP000253324">
    <property type="component" value="Unassembled WGS sequence"/>
</dbReference>
<dbReference type="RefSeq" id="WP_114433105.1">
    <property type="nucleotide sequence ID" value="NZ_QPJM01000045.1"/>
</dbReference>
<dbReference type="InterPro" id="IPR003680">
    <property type="entry name" value="Flavodoxin_fold"/>
</dbReference>